<evidence type="ECO:0000313" key="2">
    <source>
        <dbReference type="EMBL" id="MBB3730154.1"/>
    </source>
</evidence>
<sequence length="335" mass="36161">MNEFHVIDSVMPDVPPSSPESFLAARERVLGGSATATTAVRSRRGRRAWTGMALAAAAVVIMVGAVVALLPRPAVEPVAVTPMQKLEAAAARLAATPEAKGRYWRRDIEDVMRTKNGSPYRVEERAMEVLALGPDREVYGWREPISSKPYTAEGLRAWRRDGSPRLCPARGCDKNMPAYSSADLDSVLELADGLKPTLTELRSLPEEPAALRARLLESHDAQVGSEREEWLAEAASRLVDSPATPGTRAAAYLLLARAPGIEVVDGVPGTFGLDGLALRFKGGQLVIDRRTGQFLGRQGLTPEGAAWRAGIVRKVGWSDVRPVPPAKCVRCTARL</sequence>
<comment type="caution">
    <text evidence="2">The sequence shown here is derived from an EMBL/GenBank/DDBJ whole genome shotgun (WGS) entry which is preliminary data.</text>
</comment>
<evidence type="ECO:0008006" key="4">
    <source>
        <dbReference type="Google" id="ProtNLM"/>
    </source>
</evidence>
<dbReference type="EMBL" id="JACIBV010000001">
    <property type="protein sequence ID" value="MBB3730154.1"/>
    <property type="molecule type" value="Genomic_DNA"/>
</dbReference>
<accession>A0A7W5V6P9</accession>
<protein>
    <recommendedName>
        <fullName evidence="4">CU044_5270 family protein</fullName>
    </recommendedName>
</protein>
<feature type="transmembrane region" description="Helical" evidence="1">
    <location>
        <begin position="48"/>
        <end position="70"/>
    </location>
</feature>
<dbReference type="Proteomes" id="UP000579945">
    <property type="component" value="Unassembled WGS sequence"/>
</dbReference>
<evidence type="ECO:0000313" key="3">
    <source>
        <dbReference type="Proteomes" id="UP000579945"/>
    </source>
</evidence>
<reference evidence="2 3" key="1">
    <citation type="submission" date="2020-08" db="EMBL/GenBank/DDBJ databases">
        <title>Sequencing the genomes of 1000 actinobacteria strains.</title>
        <authorList>
            <person name="Klenk H.-P."/>
        </authorList>
    </citation>
    <scope>NUCLEOTIDE SEQUENCE [LARGE SCALE GENOMIC DNA]</scope>
    <source>
        <strain evidence="2 3">DSM 44320</strain>
    </source>
</reference>
<dbReference type="AlphaFoldDB" id="A0A7W5V6P9"/>
<keyword evidence="1" id="KW-0812">Transmembrane</keyword>
<keyword evidence="1" id="KW-0472">Membrane</keyword>
<gene>
    <name evidence="2" type="ORF">FHR33_006014</name>
</gene>
<proteinExistence type="predicted"/>
<dbReference type="RefSeq" id="WP_183654449.1">
    <property type="nucleotide sequence ID" value="NZ_BAAAXX010000019.1"/>
</dbReference>
<evidence type="ECO:0000256" key="1">
    <source>
        <dbReference type="SAM" id="Phobius"/>
    </source>
</evidence>
<keyword evidence="1" id="KW-1133">Transmembrane helix</keyword>
<dbReference type="GeneID" id="95392313"/>
<name>A0A7W5V6P9_9ACTN</name>
<organism evidence="2 3">
    <name type="scientific">Nonomuraea dietziae</name>
    <dbReference type="NCBI Taxonomy" id="65515"/>
    <lineage>
        <taxon>Bacteria</taxon>
        <taxon>Bacillati</taxon>
        <taxon>Actinomycetota</taxon>
        <taxon>Actinomycetes</taxon>
        <taxon>Streptosporangiales</taxon>
        <taxon>Streptosporangiaceae</taxon>
        <taxon>Nonomuraea</taxon>
    </lineage>
</organism>
<keyword evidence="3" id="KW-1185">Reference proteome</keyword>